<comment type="caution">
    <text evidence="2">The sequence shown here is derived from an EMBL/GenBank/DDBJ whole genome shotgun (WGS) entry which is preliminary data.</text>
</comment>
<accession>A0A367L9H1</accession>
<keyword evidence="3" id="KW-1185">Reference proteome</keyword>
<name>A0A367L9H1_9HYPO</name>
<proteinExistence type="predicted"/>
<sequence length="100" mass="11287">MNRLPFASAFNRNRERKLPSFVNSTPISPTQPLFRHTQSRPLYPHLLFYHILVLSRHTPTPPPPISIPISTTNLHAQSRLSTPTSTPVPCPSLKSRISPQ</sequence>
<organism evidence="2 3">
    <name type="scientific">Ophiocordyceps polyrhachis-furcata BCC 54312</name>
    <dbReference type="NCBI Taxonomy" id="1330021"/>
    <lineage>
        <taxon>Eukaryota</taxon>
        <taxon>Fungi</taxon>
        <taxon>Dikarya</taxon>
        <taxon>Ascomycota</taxon>
        <taxon>Pezizomycotina</taxon>
        <taxon>Sordariomycetes</taxon>
        <taxon>Hypocreomycetidae</taxon>
        <taxon>Hypocreales</taxon>
        <taxon>Ophiocordycipitaceae</taxon>
        <taxon>Ophiocordyceps</taxon>
    </lineage>
</organism>
<feature type="region of interest" description="Disordered" evidence="1">
    <location>
        <begin position="77"/>
        <end position="100"/>
    </location>
</feature>
<evidence type="ECO:0000256" key="1">
    <source>
        <dbReference type="SAM" id="MobiDB-lite"/>
    </source>
</evidence>
<dbReference type="EMBL" id="LKCN02000011">
    <property type="protein sequence ID" value="RCI11056.1"/>
    <property type="molecule type" value="Genomic_DNA"/>
</dbReference>
<protein>
    <submittedName>
        <fullName evidence="2">Uncharacterized protein</fullName>
    </submittedName>
</protein>
<evidence type="ECO:0000313" key="2">
    <source>
        <dbReference type="EMBL" id="RCI11056.1"/>
    </source>
</evidence>
<reference evidence="2 3" key="1">
    <citation type="journal article" date="2015" name="BMC Genomics">
        <title>Insights from the genome of Ophiocordyceps polyrhachis-furcata to pathogenicity and host specificity in insect fungi.</title>
        <authorList>
            <person name="Wichadakul D."/>
            <person name="Kobmoo N."/>
            <person name="Ingsriswang S."/>
            <person name="Tangphatsornruang S."/>
            <person name="Chantasingh D."/>
            <person name="Luangsa-ard J.J."/>
            <person name="Eurwilaichitr L."/>
        </authorList>
    </citation>
    <scope>NUCLEOTIDE SEQUENCE [LARGE SCALE GENOMIC DNA]</scope>
    <source>
        <strain evidence="2 3">BCC 54312</strain>
    </source>
</reference>
<dbReference type="AlphaFoldDB" id="A0A367L9H1"/>
<evidence type="ECO:0000313" key="3">
    <source>
        <dbReference type="Proteomes" id="UP000253664"/>
    </source>
</evidence>
<gene>
    <name evidence="2" type="ORF">L249_5212</name>
</gene>
<dbReference type="Proteomes" id="UP000253664">
    <property type="component" value="Unassembled WGS sequence"/>
</dbReference>